<dbReference type="Proteomes" id="UP000199233">
    <property type="component" value="Unassembled WGS sequence"/>
</dbReference>
<dbReference type="GO" id="GO:0004222">
    <property type="term" value="F:metalloendopeptidase activity"/>
    <property type="evidence" value="ECO:0007669"/>
    <property type="project" value="TreeGrafter"/>
</dbReference>
<protein>
    <submittedName>
        <fullName evidence="3">Murein DD-endopeptidase MepM and murein hydrolase activator NlpD, contain LysM domain</fullName>
    </submittedName>
</protein>
<gene>
    <name evidence="3" type="ORF">SAMN04488038_10364</name>
</gene>
<dbReference type="Gene3D" id="2.70.70.10">
    <property type="entry name" value="Glucose Permease (Domain IIA)"/>
    <property type="match status" value="1"/>
</dbReference>
<dbReference type="InterPro" id="IPR050570">
    <property type="entry name" value="Cell_wall_metabolism_enzyme"/>
</dbReference>
<evidence type="ECO:0000313" key="3">
    <source>
        <dbReference type="EMBL" id="SEQ00942.1"/>
    </source>
</evidence>
<dbReference type="CDD" id="cd12797">
    <property type="entry name" value="M23_peptidase"/>
    <property type="match status" value="1"/>
</dbReference>
<accession>A0A1H9CIB9</accession>
<keyword evidence="1" id="KW-0732">Signal</keyword>
<dbReference type="PANTHER" id="PTHR21666">
    <property type="entry name" value="PEPTIDASE-RELATED"/>
    <property type="match status" value="1"/>
</dbReference>
<organism evidence="3 4">
    <name type="scientific">Solimonas aquatica</name>
    <dbReference type="NCBI Taxonomy" id="489703"/>
    <lineage>
        <taxon>Bacteria</taxon>
        <taxon>Pseudomonadati</taxon>
        <taxon>Pseudomonadota</taxon>
        <taxon>Gammaproteobacteria</taxon>
        <taxon>Nevskiales</taxon>
        <taxon>Nevskiaceae</taxon>
        <taxon>Solimonas</taxon>
    </lineage>
</organism>
<keyword evidence="4" id="KW-1185">Reference proteome</keyword>
<dbReference type="InterPro" id="IPR016047">
    <property type="entry name" value="M23ase_b-sheet_dom"/>
</dbReference>
<evidence type="ECO:0000313" key="4">
    <source>
        <dbReference type="Proteomes" id="UP000199233"/>
    </source>
</evidence>
<dbReference type="InterPro" id="IPR011055">
    <property type="entry name" value="Dup_hybrid_motif"/>
</dbReference>
<dbReference type="AlphaFoldDB" id="A0A1H9CIB9"/>
<dbReference type="RefSeq" id="WP_093282622.1">
    <property type="nucleotide sequence ID" value="NZ_FOFS01000003.1"/>
</dbReference>
<keyword evidence="3" id="KW-0378">Hydrolase</keyword>
<dbReference type="SUPFAM" id="SSF51261">
    <property type="entry name" value="Duplicated hybrid motif"/>
    <property type="match status" value="1"/>
</dbReference>
<name>A0A1H9CIB9_9GAMM</name>
<reference evidence="3 4" key="1">
    <citation type="submission" date="2016-10" db="EMBL/GenBank/DDBJ databases">
        <authorList>
            <person name="de Groot N.N."/>
        </authorList>
    </citation>
    <scope>NUCLEOTIDE SEQUENCE [LARGE SCALE GENOMIC DNA]</scope>
    <source>
        <strain evidence="3 4">DSM 25927</strain>
    </source>
</reference>
<dbReference type="Pfam" id="PF01551">
    <property type="entry name" value="Peptidase_M23"/>
    <property type="match status" value="1"/>
</dbReference>
<dbReference type="FunFam" id="2.70.70.10:FF:000019">
    <property type="entry name" value="M23 family peptidase"/>
    <property type="match status" value="1"/>
</dbReference>
<feature type="domain" description="M23ase beta-sheet core" evidence="2">
    <location>
        <begin position="171"/>
        <end position="266"/>
    </location>
</feature>
<sequence length="278" mass="30040">MRGLRAALLGLLFTAAAAAQPSLPEPVQLRGDWQQSALLLGQAPAGTQVWFESRKLRVSPSGAFVFGLDRDAPAQALLRVQLPGQAAQDYRFDVERREYDIQRIEGLPPKFVSPPPEVQARIKAEQQKLGAARARDSEIDGFAQSFAWPATGRISGVFGSQRILNGTPKQPHYGLDVAVPIGTEVRAPADGVIALAETDLYFTGGTLVIDHGHGLNSIMVHLSRLIAQPGQRVKQGELVALSGMTGRATGPHLHWGVYWFNTRLDPQRLVPAQAPAAP</sequence>
<evidence type="ECO:0000259" key="2">
    <source>
        <dbReference type="Pfam" id="PF01551"/>
    </source>
</evidence>
<feature type="chain" id="PRO_5011766514" evidence="1">
    <location>
        <begin position="20"/>
        <end position="278"/>
    </location>
</feature>
<dbReference type="EMBL" id="FOFS01000003">
    <property type="protein sequence ID" value="SEQ00942.1"/>
    <property type="molecule type" value="Genomic_DNA"/>
</dbReference>
<proteinExistence type="predicted"/>
<dbReference type="STRING" id="489703.SAMN04488038_10364"/>
<dbReference type="PANTHER" id="PTHR21666:SF285">
    <property type="entry name" value="M23 FAMILY METALLOPEPTIDASE"/>
    <property type="match status" value="1"/>
</dbReference>
<evidence type="ECO:0000256" key="1">
    <source>
        <dbReference type="SAM" id="SignalP"/>
    </source>
</evidence>
<dbReference type="OrthoDB" id="9805070at2"/>
<feature type="signal peptide" evidence="1">
    <location>
        <begin position="1"/>
        <end position="19"/>
    </location>
</feature>